<reference evidence="8 9" key="1">
    <citation type="submission" date="2021-03" db="EMBL/GenBank/DDBJ databases">
        <title>Genomic Encyclopedia of Type Strains, Phase IV (KMG-IV): sequencing the most valuable type-strain genomes for metagenomic binning, comparative biology and taxonomic classification.</title>
        <authorList>
            <person name="Goeker M."/>
        </authorList>
    </citation>
    <scope>NUCLEOTIDE SEQUENCE [LARGE SCALE GENOMIC DNA]</scope>
    <source>
        <strain evidence="8 9">DSM 26048</strain>
    </source>
</reference>
<comment type="caution">
    <text evidence="8">The sequence shown here is derived from an EMBL/GenBank/DDBJ whole genome shotgun (WGS) entry which is preliminary data.</text>
</comment>
<dbReference type="InterPro" id="IPR015168">
    <property type="entry name" value="SsuA/THI5"/>
</dbReference>
<dbReference type="CDD" id="cd01008">
    <property type="entry name" value="PBP2_NrtA_SsuA_CpmA_like"/>
    <property type="match status" value="1"/>
</dbReference>
<keyword evidence="4 6" id="KW-0732">Signal</keyword>
<dbReference type="SMART" id="SM00062">
    <property type="entry name" value="PBPb"/>
    <property type="match status" value="1"/>
</dbReference>
<dbReference type="PANTHER" id="PTHR30024">
    <property type="entry name" value="ALIPHATIC SULFONATES-BINDING PROTEIN-RELATED"/>
    <property type="match status" value="1"/>
</dbReference>
<dbReference type="PROSITE" id="PS51257">
    <property type="entry name" value="PROKAR_LIPOPROTEIN"/>
    <property type="match status" value="1"/>
</dbReference>
<dbReference type="Gene3D" id="3.40.190.10">
    <property type="entry name" value="Periplasmic binding protein-like II"/>
    <property type="match status" value="2"/>
</dbReference>
<evidence type="ECO:0000256" key="4">
    <source>
        <dbReference type="ARBA" id="ARBA00022729"/>
    </source>
</evidence>
<dbReference type="PANTHER" id="PTHR30024:SF42">
    <property type="entry name" value="ALIPHATIC SULFONATES-BINDING PROTEIN-RELATED"/>
    <property type="match status" value="1"/>
</dbReference>
<gene>
    <name evidence="8" type="ORF">J2Z66_005254</name>
</gene>
<evidence type="ECO:0000256" key="6">
    <source>
        <dbReference type="SAM" id="SignalP"/>
    </source>
</evidence>
<dbReference type="Pfam" id="PF09084">
    <property type="entry name" value="NMT1"/>
    <property type="match status" value="1"/>
</dbReference>
<keyword evidence="9" id="KW-1185">Reference proteome</keyword>
<organism evidence="8 9">
    <name type="scientific">Paenibacillus eucommiae</name>
    <dbReference type="NCBI Taxonomy" id="1355755"/>
    <lineage>
        <taxon>Bacteria</taxon>
        <taxon>Bacillati</taxon>
        <taxon>Bacillota</taxon>
        <taxon>Bacilli</taxon>
        <taxon>Bacillales</taxon>
        <taxon>Paenibacillaceae</taxon>
        <taxon>Paenibacillus</taxon>
    </lineage>
</organism>
<evidence type="ECO:0000256" key="5">
    <source>
        <dbReference type="SAM" id="MobiDB-lite"/>
    </source>
</evidence>
<evidence type="ECO:0000256" key="3">
    <source>
        <dbReference type="ARBA" id="ARBA00022448"/>
    </source>
</evidence>
<feature type="region of interest" description="Disordered" evidence="5">
    <location>
        <begin position="27"/>
        <end position="48"/>
    </location>
</feature>
<evidence type="ECO:0000313" key="8">
    <source>
        <dbReference type="EMBL" id="MBP1993628.1"/>
    </source>
</evidence>
<name>A0ABS4J1F8_9BACL</name>
<dbReference type="RefSeq" id="WP_209975513.1">
    <property type="nucleotide sequence ID" value="NZ_JAGGLB010000020.1"/>
</dbReference>
<sequence length="344" mass="37295">MKKSALFGFALILVFAMMLSACGKDNNQASNTPTTSDSSSSAPPSTGEAKPFKISIGINGGSNQLKLAQSKGWFEEEFAKINGKVEWSDFQSGPQAIEALAAKRLDVTTLVDGGVITAISGKVDLKLTSFLSTGLKGVNYVIVPKGSDVKELADLKGKRVGLAKGTTNHVFLVKALKKFDVKESDLNLVNLLITDAQPAFESGQLDAWVTADPFAYQEVTKNGATIIASGESLNIPSPVFVAFRAEFTKEHPEAVEAYLRVMQKAIDYEKANYDEALKAYAELKKQDITLIKVLADNYQAQNEPISDEIVTEFQASANLLLELGFLKEKIDVSKLVDNSFILKK</sequence>
<dbReference type="EMBL" id="JAGGLB010000020">
    <property type="protein sequence ID" value="MBP1993628.1"/>
    <property type="molecule type" value="Genomic_DNA"/>
</dbReference>
<feature type="compositionally biased region" description="Low complexity" evidence="5">
    <location>
        <begin position="30"/>
        <end position="46"/>
    </location>
</feature>
<dbReference type="NCBIfam" id="TIGR01728">
    <property type="entry name" value="SsuA_fam"/>
    <property type="match status" value="1"/>
</dbReference>
<protein>
    <submittedName>
        <fullName evidence="8">Sulfonate transport system substrate-binding protein</fullName>
    </submittedName>
</protein>
<dbReference type="InterPro" id="IPR010067">
    <property type="entry name" value="ABC_SsuA_sub-bd"/>
</dbReference>
<proteinExistence type="inferred from homology"/>
<feature type="signal peptide" evidence="6">
    <location>
        <begin position="1"/>
        <end position="23"/>
    </location>
</feature>
<comment type="similarity">
    <text evidence="2">Belongs to the bacterial solute-binding protein SsuA/TauA family.</text>
</comment>
<dbReference type="SUPFAM" id="SSF53850">
    <property type="entry name" value="Periplasmic binding protein-like II"/>
    <property type="match status" value="1"/>
</dbReference>
<evidence type="ECO:0000256" key="2">
    <source>
        <dbReference type="ARBA" id="ARBA00010742"/>
    </source>
</evidence>
<dbReference type="Proteomes" id="UP001519287">
    <property type="component" value="Unassembled WGS sequence"/>
</dbReference>
<dbReference type="InterPro" id="IPR001638">
    <property type="entry name" value="Solute-binding_3/MltF_N"/>
</dbReference>
<feature type="chain" id="PRO_5047526681" evidence="6">
    <location>
        <begin position="24"/>
        <end position="344"/>
    </location>
</feature>
<accession>A0ABS4J1F8</accession>
<comment type="subcellular location">
    <subcellularLocation>
        <location evidence="1">Periplasm</location>
    </subcellularLocation>
</comment>
<feature type="domain" description="Solute-binding protein family 3/N-terminal" evidence="7">
    <location>
        <begin position="53"/>
        <end position="276"/>
    </location>
</feature>
<keyword evidence="3" id="KW-0813">Transport</keyword>
<evidence type="ECO:0000313" key="9">
    <source>
        <dbReference type="Proteomes" id="UP001519287"/>
    </source>
</evidence>
<evidence type="ECO:0000256" key="1">
    <source>
        <dbReference type="ARBA" id="ARBA00004418"/>
    </source>
</evidence>
<evidence type="ECO:0000259" key="7">
    <source>
        <dbReference type="SMART" id="SM00062"/>
    </source>
</evidence>